<evidence type="ECO:0000256" key="2">
    <source>
        <dbReference type="SAM" id="Phobius"/>
    </source>
</evidence>
<feature type="region of interest" description="Disordered" evidence="1">
    <location>
        <begin position="20"/>
        <end position="152"/>
    </location>
</feature>
<evidence type="ECO:0000256" key="1">
    <source>
        <dbReference type="SAM" id="MobiDB-lite"/>
    </source>
</evidence>
<proteinExistence type="predicted"/>
<accession>A0A0P1BE92</accession>
<evidence type="ECO:0000313" key="4">
    <source>
        <dbReference type="Proteomes" id="UP000054845"/>
    </source>
</evidence>
<protein>
    <submittedName>
        <fullName evidence="3">Uncharacterized protein</fullName>
    </submittedName>
</protein>
<dbReference type="OrthoDB" id="3365917at2759"/>
<feature type="transmembrane region" description="Helical" evidence="2">
    <location>
        <begin position="348"/>
        <end position="369"/>
    </location>
</feature>
<organism evidence="3 4">
    <name type="scientific">Ceraceosorus bombacis</name>
    <dbReference type="NCBI Taxonomy" id="401625"/>
    <lineage>
        <taxon>Eukaryota</taxon>
        <taxon>Fungi</taxon>
        <taxon>Dikarya</taxon>
        <taxon>Basidiomycota</taxon>
        <taxon>Ustilaginomycotina</taxon>
        <taxon>Exobasidiomycetes</taxon>
        <taxon>Ceraceosorales</taxon>
        <taxon>Ceraceosoraceae</taxon>
        <taxon>Ceraceosorus</taxon>
    </lineage>
</organism>
<feature type="compositionally biased region" description="Gly residues" evidence="1">
    <location>
        <begin position="31"/>
        <end position="55"/>
    </location>
</feature>
<feature type="compositionally biased region" description="Low complexity" evidence="1">
    <location>
        <begin position="92"/>
        <end position="142"/>
    </location>
</feature>
<dbReference type="EMBL" id="CCYA01000230">
    <property type="protein sequence ID" value="CEH13761.1"/>
    <property type="molecule type" value="Genomic_DNA"/>
</dbReference>
<name>A0A0P1BE92_9BASI</name>
<keyword evidence="2" id="KW-1133">Transmembrane helix</keyword>
<keyword evidence="2" id="KW-0812">Transmembrane</keyword>
<dbReference type="AlphaFoldDB" id="A0A0P1BE92"/>
<dbReference type="STRING" id="401625.A0A0P1BE92"/>
<reference evidence="3 4" key="1">
    <citation type="submission" date="2014-09" db="EMBL/GenBank/DDBJ databases">
        <authorList>
            <person name="Magalhaes I.L.F."/>
            <person name="Oliveira U."/>
            <person name="Santos F.R."/>
            <person name="Vidigal T.H.D.A."/>
            <person name="Brescovit A.D."/>
            <person name="Santos A.J."/>
        </authorList>
    </citation>
    <scope>NUCLEOTIDE SEQUENCE [LARGE SCALE GENOMIC DNA]</scope>
</reference>
<dbReference type="Proteomes" id="UP000054845">
    <property type="component" value="Unassembled WGS sequence"/>
</dbReference>
<keyword evidence="2" id="KW-0472">Membrane</keyword>
<feature type="compositionally biased region" description="Gly residues" evidence="1">
    <location>
        <begin position="80"/>
        <end position="91"/>
    </location>
</feature>
<sequence>MPALAGVEISIPYTQAEARSLADLLEPRSPRGGGGGGGGRGGGGSSSGGSRGGSSSGSSGRTGSSSSGSTGSSGSSGSSSSGGGTRGGTSGSSGSSGSSGVRSSTPGFTAGSVSSGSALRGSSSAGGVRTPYTVTSGAFTGRTAGGGTRSNVYSPAGAGYGSGYTSGARGNRAGSTAGLGFPFIYWPLGFGALGAGGYYGASQYRMAGRPGGDEGPFYLSPPAGVDINSNAFYLYGDNNSVIDTKNALATACGSGNDNATAPADFRVLPTSIVQYYRGSSFALGLRGYNNGQPANDSTGDNGTDDALARSLTVLPSAVNMTYFNCLNNTIGTQLPLVADTQGDGAISLGANSAALTLLPALLVAFLLGAL</sequence>
<evidence type="ECO:0000313" key="3">
    <source>
        <dbReference type="EMBL" id="CEH13761.1"/>
    </source>
</evidence>
<feature type="compositionally biased region" description="Low complexity" evidence="1">
    <location>
        <begin position="56"/>
        <end position="79"/>
    </location>
</feature>
<keyword evidence="4" id="KW-1185">Reference proteome</keyword>